<keyword evidence="1" id="KW-0472">Membrane</keyword>
<evidence type="ECO:0000259" key="2">
    <source>
        <dbReference type="Pfam" id="PF16013"/>
    </source>
</evidence>
<reference evidence="4" key="1">
    <citation type="submission" date="2014-03" db="EMBL/GenBank/DDBJ databases">
        <authorList>
            <person name="Aksoy S."/>
            <person name="Warren W."/>
            <person name="Wilson R.K."/>
        </authorList>
    </citation>
    <scope>NUCLEOTIDE SEQUENCE [LARGE SCALE GENOMIC DNA]</scope>
    <source>
        <strain evidence="4">IAEA</strain>
    </source>
</reference>
<dbReference type="InterPro" id="IPR031962">
    <property type="entry name" value="DUF4781"/>
</dbReference>
<dbReference type="EnsemblMetazoa" id="GBRI015606-RA">
    <property type="protein sequence ID" value="GBRI015606-PA"/>
    <property type="gene ID" value="GBRI015606"/>
</dbReference>
<dbReference type="AlphaFoldDB" id="A0A1A9WDG7"/>
<dbReference type="STRING" id="37001.A0A1A9WDG7"/>
<keyword evidence="1" id="KW-1133">Transmembrane helix</keyword>
<keyword evidence="4" id="KW-1185">Reference proteome</keyword>
<evidence type="ECO:0000313" key="4">
    <source>
        <dbReference type="Proteomes" id="UP000091820"/>
    </source>
</evidence>
<name>A0A1A9WDG7_9MUSC</name>
<organism evidence="3 4">
    <name type="scientific">Glossina brevipalpis</name>
    <dbReference type="NCBI Taxonomy" id="37001"/>
    <lineage>
        <taxon>Eukaryota</taxon>
        <taxon>Metazoa</taxon>
        <taxon>Ecdysozoa</taxon>
        <taxon>Arthropoda</taxon>
        <taxon>Hexapoda</taxon>
        <taxon>Insecta</taxon>
        <taxon>Pterygota</taxon>
        <taxon>Neoptera</taxon>
        <taxon>Endopterygota</taxon>
        <taxon>Diptera</taxon>
        <taxon>Brachycera</taxon>
        <taxon>Muscomorpha</taxon>
        <taxon>Hippoboscoidea</taxon>
        <taxon>Glossinidae</taxon>
        <taxon>Glossina</taxon>
    </lineage>
</organism>
<protein>
    <recommendedName>
        <fullName evidence="2">DUF4781 domain-containing protein</fullName>
    </recommendedName>
</protein>
<dbReference type="Pfam" id="PF16013">
    <property type="entry name" value="DUF4781"/>
    <property type="match status" value="1"/>
</dbReference>
<dbReference type="PANTHER" id="PTHR21115:SF0">
    <property type="entry name" value="GH06117P-RELATED"/>
    <property type="match status" value="1"/>
</dbReference>
<feature type="transmembrane region" description="Helical" evidence="1">
    <location>
        <begin position="212"/>
        <end position="233"/>
    </location>
</feature>
<dbReference type="PANTHER" id="PTHR21115">
    <property type="entry name" value="GH06117P-RELATED"/>
    <property type="match status" value="1"/>
</dbReference>
<proteinExistence type="predicted"/>
<evidence type="ECO:0000313" key="3">
    <source>
        <dbReference type="EnsemblMetazoa" id="GBRI015606-PA"/>
    </source>
</evidence>
<evidence type="ECO:0000256" key="1">
    <source>
        <dbReference type="SAM" id="Phobius"/>
    </source>
</evidence>
<sequence length="981" mass="111909">MSQRKTIRDLQNDFASYLGLDDIIVWDFYSAEQSDMLKKKIKVILPDQPKGQHIIEKMRSDLFQNVWNQRKYSKGSLYSSIFYVAVTSQERAISATEFSVHPVFRIRKCVVEGDSRNCCMTYVDEIGRVYQNWKSYIDENVLPPGTMVVPHLGVYSYRNREVLLDICTTPNGQLGATVMRQAQTAGSCLGLGAAIVPIAALAFPIAAPVMAAASVVGVAVGTMSAIASAGNLIDRSNHEQSTDITDRDARGSWLGLAGGVVGATSIGATKYMKNLATAGKTTTGVEILINSVNITSVVLSGSGVATGILDLIVKYQDGDDTSALDVLQVSASLVLFTHSVYNFQMASTIVDNVRNGHINEYQRSLSNRQRKAFNKMSKETIRLRGTQGKIDIIRNINDIPDRQYLNDLFKINKQLNQNKVRPAFASEGKGIVLNNEVTVETRTLRQSVQHQKGPNVLKSVTKPIPKTPSTAAKVNFSANPHNLIPKFDPFILLAPMFHQNIFNTKEWNNLVDFITTKLPEKIYRFVMKLTEAFIKGLHEYCENILREDTSTESFVFRILKYLYNKNPKFLDYDYFLSKHEEISKYLFEHIKWSRKIHSTTRDSFTTVNPVENFPDSIIIEQNGEKIFFKGSLALSELNENFPVSFIVAENNAKISIKDFGLGFLINIVDRNALNRITHFLCSNFPEKIVRFLLKLTERFLRNSRARLTVELRIIVTTESILFRIFKYWYTTFNVDIEKDQHKVDEIITNISRYFMKGKGRDSSVNDIPDEQNLEQLLKYKKQLKPNTTWTSLNRNEILLNTELHVDTAHPQNSSNVFQSVRQSVPENVSTVEDHDDDVENRNGFIVAENGAIISLNEFGKAFEDHIIESSALKVLIDYLCLHLSEETVRFLLRLTKDFIKDFARRIEAETENILNTESILFCIFKHCYDNYKENLNFEFLRDKRDEIIKITYKTFMPMTRIDYRKIKCKNCVGFYCISNIK</sequence>
<accession>A0A1A9WDG7</accession>
<feature type="transmembrane region" description="Helical" evidence="1">
    <location>
        <begin position="188"/>
        <end position="206"/>
    </location>
</feature>
<feature type="transmembrane region" description="Helical" evidence="1">
    <location>
        <begin position="253"/>
        <end position="272"/>
    </location>
</feature>
<keyword evidence="1" id="KW-0812">Transmembrane</keyword>
<reference evidence="3" key="2">
    <citation type="submission" date="2020-05" db="UniProtKB">
        <authorList>
            <consortium name="EnsemblMetazoa"/>
        </authorList>
    </citation>
    <scope>IDENTIFICATION</scope>
    <source>
        <strain evidence="3">IAEA</strain>
    </source>
</reference>
<dbReference type="VEuPathDB" id="VectorBase:GBRI015606"/>
<feature type="domain" description="DUF4781" evidence="2">
    <location>
        <begin position="101"/>
        <end position="397"/>
    </location>
</feature>
<dbReference type="Proteomes" id="UP000091820">
    <property type="component" value="Unassembled WGS sequence"/>
</dbReference>